<dbReference type="RefSeq" id="WP_187431560.1">
    <property type="nucleotide sequence ID" value="NZ_CP143423.1"/>
</dbReference>
<reference evidence="2 3" key="1">
    <citation type="submission" date="2015-07" db="EMBL/GenBank/DDBJ databases">
        <authorList>
            <person name="Voget S."/>
            <person name="Dogs M."/>
            <person name="Brinkhoff T.H."/>
            <person name="Daniel R."/>
        </authorList>
    </citation>
    <scope>NUCLEOTIDE SEQUENCE [LARGE SCALE GENOMIC DNA]</scope>
    <source>
        <strain evidence="2 3">B14</strain>
    </source>
</reference>
<dbReference type="Proteomes" id="UP001318682">
    <property type="component" value="Chromosome"/>
</dbReference>
<dbReference type="PROSITE" id="PS51257">
    <property type="entry name" value="PROKAR_LIPOPROTEIN"/>
    <property type="match status" value="1"/>
</dbReference>
<proteinExistence type="predicted"/>
<feature type="chain" id="PRO_5047157000" description="Lipoprotein" evidence="1">
    <location>
        <begin position="17"/>
        <end position="111"/>
    </location>
</feature>
<evidence type="ECO:0008006" key="4">
    <source>
        <dbReference type="Google" id="ProtNLM"/>
    </source>
</evidence>
<accession>A0ABZ2BWA7</accession>
<reference evidence="3" key="2">
    <citation type="submission" date="2024-01" db="EMBL/GenBank/DDBJ databases">
        <title>Roseobacter fucihabitans sp. nov., isolated from the brown alga Fucus spiralis.</title>
        <authorList>
            <person name="Hahnke S."/>
            <person name="Berger M."/>
            <person name="Schlingloff A."/>
            <person name="Athale I."/>
            <person name="Neumann-Schaal M."/>
            <person name="Adenaya A."/>
            <person name="Poehlein A."/>
            <person name="Daniel R."/>
            <person name="Pertersen J."/>
            <person name="Brinkhoff T."/>
        </authorList>
    </citation>
    <scope>NUCLEOTIDE SEQUENCE [LARGE SCALE GENOMIC DNA]</scope>
    <source>
        <strain evidence="3">B14</strain>
    </source>
</reference>
<name>A0ABZ2BWA7_9RHOB</name>
<sequence>MPFSKMILVTSMLAIAGCAPNMDFGANPTTFDYTEASASGLSAVRPYPNPDDVCQVIRENEAIREPVTDGTFLIACPKHERGAINDRINEGAEVVGHARNWTVMAATPIAP</sequence>
<feature type="signal peptide" evidence="1">
    <location>
        <begin position="1"/>
        <end position="16"/>
    </location>
</feature>
<organism evidence="2 3">
    <name type="scientific">Roseobacter fucihabitans</name>
    <dbReference type="NCBI Taxonomy" id="1537242"/>
    <lineage>
        <taxon>Bacteria</taxon>
        <taxon>Pseudomonadati</taxon>
        <taxon>Pseudomonadota</taxon>
        <taxon>Alphaproteobacteria</taxon>
        <taxon>Rhodobacterales</taxon>
        <taxon>Roseobacteraceae</taxon>
        <taxon>Roseobacter</taxon>
    </lineage>
</organism>
<gene>
    <name evidence="2" type="ORF">ROLI_034110</name>
</gene>
<evidence type="ECO:0000313" key="3">
    <source>
        <dbReference type="Proteomes" id="UP001318682"/>
    </source>
</evidence>
<keyword evidence="1" id="KW-0732">Signal</keyword>
<evidence type="ECO:0000313" key="2">
    <source>
        <dbReference type="EMBL" id="WVX50314.1"/>
    </source>
</evidence>
<protein>
    <recommendedName>
        <fullName evidence="4">Lipoprotein</fullName>
    </recommendedName>
</protein>
<keyword evidence="3" id="KW-1185">Reference proteome</keyword>
<evidence type="ECO:0000256" key="1">
    <source>
        <dbReference type="SAM" id="SignalP"/>
    </source>
</evidence>
<dbReference type="EMBL" id="CP143423">
    <property type="protein sequence ID" value="WVX50314.1"/>
    <property type="molecule type" value="Genomic_DNA"/>
</dbReference>